<sequence>MSPLPTFHLHAFPMTSRSLDIPPPVGQFPSLPDDVYPPSPTGQEVSQGSLERKPMDIDDGQGNDDLPFIMMDEPLLEKGVEDDGDAGVIRDRLGHQLGKWPTKIPESLIPSYSGRQPNPYQDEPIFRTGPATRSMPLLTTVLAVVSVFLSIFVGLPQRFGDMVKAVIQIILELAIAEDRQALRRRASYDRNLSSDMREKMHDVLNLTVRNFAISIPQECQDSLCPT</sequence>
<organism evidence="3">
    <name type="scientific">Cryptococcus bacillisporus CA1280</name>
    <dbReference type="NCBI Taxonomy" id="1296109"/>
    <lineage>
        <taxon>Eukaryota</taxon>
        <taxon>Fungi</taxon>
        <taxon>Dikarya</taxon>
        <taxon>Basidiomycota</taxon>
        <taxon>Agaricomycotina</taxon>
        <taxon>Tremellomycetes</taxon>
        <taxon>Tremellales</taxon>
        <taxon>Cryptococcaceae</taxon>
        <taxon>Cryptococcus</taxon>
        <taxon>Cryptococcus gattii species complex</taxon>
    </lineage>
</organism>
<evidence type="ECO:0000256" key="2">
    <source>
        <dbReference type="SAM" id="Phobius"/>
    </source>
</evidence>
<keyword evidence="2" id="KW-0472">Membrane</keyword>
<dbReference type="HOGENOM" id="CLU_1224720_0_0_1"/>
<feature type="transmembrane region" description="Helical" evidence="2">
    <location>
        <begin position="135"/>
        <end position="155"/>
    </location>
</feature>
<evidence type="ECO:0000313" key="3">
    <source>
        <dbReference type="EMBL" id="KIR46439.1"/>
    </source>
</evidence>
<dbReference type="OrthoDB" id="2578108at2759"/>
<gene>
    <name evidence="3" type="ORF">I312_04495</name>
</gene>
<protein>
    <submittedName>
        <fullName evidence="3">Uncharacterized protein</fullName>
    </submittedName>
</protein>
<dbReference type="EMBL" id="KN847984">
    <property type="protein sequence ID" value="KIR46439.1"/>
    <property type="molecule type" value="Genomic_DNA"/>
</dbReference>
<feature type="region of interest" description="Disordered" evidence="1">
    <location>
        <begin position="15"/>
        <end position="58"/>
    </location>
</feature>
<proteinExistence type="predicted"/>
<keyword evidence="2" id="KW-1133">Transmembrane helix</keyword>
<evidence type="ECO:0000256" key="1">
    <source>
        <dbReference type="SAM" id="MobiDB-lite"/>
    </source>
</evidence>
<reference evidence="3" key="1">
    <citation type="submission" date="2015-01" db="EMBL/GenBank/DDBJ databases">
        <title>The Genome Sequence of Cryptococcus gattii CA1280.</title>
        <authorList>
            <consortium name="The Broad Institute Genomics Platform"/>
            <person name="Cuomo C."/>
            <person name="Litvintseva A."/>
            <person name="Chen Y."/>
            <person name="Heitman J."/>
            <person name="Sun S."/>
            <person name="Springer D."/>
            <person name="Dromer F."/>
            <person name="Young S."/>
            <person name="Zeng Q."/>
            <person name="Gargeya S."/>
            <person name="Abouelleil A."/>
            <person name="Alvarado L."/>
            <person name="Chapman S.B."/>
            <person name="Gainer-Dewar J."/>
            <person name="Goldberg J."/>
            <person name="Griggs A."/>
            <person name="Gujja S."/>
            <person name="Hansen M."/>
            <person name="Howarth C."/>
            <person name="Imamovic A."/>
            <person name="Larimer J."/>
            <person name="Murphy C."/>
            <person name="Naylor J."/>
            <person name="Pearson M."/>
            <person name="Priest M."/>
            <person name="Roberts A."/>
            <person name="Saif S."/>
            <person name="Shea T."/>
            <person name="Sykes S."/>
            <person name="Wortman J."/>
            <person name="Nusbaum C."/>
            <person name="Birren B."/>
        </authorList>
    </citation>
    <scope>NUCLEOTIDE SEQUENCE [LARGE SCALE GENOMIC DNA]</scope>
    <source>
        <strain evidence="3">CA1280</strain>
    </source>
</reference>
<keyword evidence="2" id="KW-0812">Transmembrane</keyword>
<accession>A0A0D0VJ04</accession>
<dbReference type="AlphaFoldDB" id="A0A0D0VJ04"/>
<name>A0A0D0VJ04_CRYGA</name>